<keyword evidence="2" id="KW-1185">Reference proteome</keyword>
<sequence length="241" mass="27889">MSCPSFVAGSTRDELQQQLNDARQTERKAEAAFLQALCHLGRLKADQSQDEFPMETELENEQYPTLEESELELASITVCYLEEKVHIKFCEEKYNENRHQLDHARIECYVDQLQHQARLEKAGNKLHGYEAKIAAGNESYVVRKTLGERQIRWYIGFAQQHADHLQRRVENWEDSGRTIKGIMAACERSVASNEQLLRLREEVVAKARILEKGKAKRQRLAEANERLDGLPLWSRRPNGDI</sequence>
<dbReference type="AlphaFoldDB" id="A0A8H3IAA3"/>
<gene>
    <name evidence="1" type="ORF">HETSPECPRED_010235</name>
</gene>
<reference evidence="1" key="1">
    <citation type="submission" date="2021-03" db="EMBL/GenBank/DDBJ databases">
        <authorList>
            <person name="Tagirdzhanova G."/>
        </authorList>
    </citation>
    <scope>NUCLEOTIDE SEQUENCE</scope>
</reference>
<organism evidence="1 2">
    <name type="scientific">Heterodermia speciosa</name>
    <dbReference type="NCBI Taxonomy" id="116794"/>
    <lineage>
        <taxon>Eukaryota</taxon>
        <taxon>Fungi</taxon>
        <taxon>Dikarya</taxon>
        <taxon>Ascomycota</taxon>
        <taxon>Pezizomycotina</taxon>
        <taxon>Lecanoromycetes</taxon>
        <taxon>OSLEUM clade</taxon>
        <taxon>Lecanoromycetidae</taxon>
        <taxon>Caliciales</taxon>
        <taxon>Physciaceae</taxon>
        <taxon>Heterodermia</taxon>
    </lineage>
</organism>
<accession>A0A8H3IAA3</accession>
<evidence type="ECO:0000313" key="1">
    <source>
        <dbReference type="EMBL" id="CAF9910928.1"/>
    </source>
</evidence>
<comment type="caution">
    <text evidence="1">The sequence shown here is derived from an EMBL/GenBank/DDBJ whole genome shotgun (WGS) entry which is preliminary data.</text>
</comment>
<protein>
    <submittedName>
        <fullName evidence="1">Uncharacterized protein</fullName>
    </submittedName>
</protein>
<proteinExistence type="predicted"/>
<evidence type="ECO:0000313" key="2">
    <source>
        <dbReference type="Proteomes" id="UP000664521"/>
    </source>
</evidence>
<name>A0A8H3IAA3_9LECA</name>
<dbReference type="EMBL" id="CAJPDS010000009">
    <property type="protein sequence ID" value="CAF9910928.1"/>
    <property type="molecule type" value="Genomic_DNA"/>
</dbReference>
<dbReference type="Proteomes" id="UP000664521">
    <property type="component" value="Unassembled WGS sequence"/>
</dbReference>